<feature type="domain" description="Carboxymuconolactone decarboxylase-like" evidence="1">
    <location>
        <begin position="41"/>
        <end position="99"/>
    </location>
</feature>
<dbReference type="InterPro" id="IPR003779">
    <property type="entry name" value="CMD-like"/>
</dbReference>
<evidence type="ECO:0000259" key="1">
    <source>
        <dbReference type="Pfam" id="PF02627"/>
    </source>
</evidence>
<sequence>VPRIPYAKPTDTSLHPDAALLLSKMAPLNIFKILAHGGLAFGAYTRLATALLYKGKLDPILREMAIVRAGILCGSSYEVFQHEHVSRSVGMPEDKIKALKIGSDDPIFDETEKIVLRLTEEVVSSTKASDETFTAAATLFDHQELVELIMCIGFYVMTSAMLENFEVDIEPEEFHKGINMAIKGGGRSN</sequence>
<dbReference type="AlphaFoldDB" id="A0A382XC23"/>
<organism evidence="2">
    <name type="scientific">marine metagenome</name>
    <dbReference type="NCBI Taxonomy" id="408172"/>
    <lineage>
        <taxon>unclassified sequences</taxon>
        <taxon>metagenomes</taxon>
        <taxon>ecological metagenomes</taxon>
    </lineage>
</organism>
<gene>
    <name evidence="2" type="ORF">METZ01_LOCUS421466</name>
</gene>
<dbReference type="GO" id="GO:0051920">
    <property type="term" value="F:peroxiredoxin activity"/>
    <property type="evidence" value="ECO:0007669"/>
    <property type="project" value="InterPro"/>
</dbReference>
<protein>
    <recommendedName>
        <fullName evidence="1">Carboxymuconolactone decarboxylase-like domain-containing protein</fullName>
    </recommendedName>
</protein>
<reference evidence="2" key="1">
    <citation type="submission" date="2018-05" db="EMBL/GenBank/DDBJ databases">
        <authorList>
            <person name="Lanie J.A."/>
            <person name="Ng W.-L."/>
            <person name="Kazmierczak K.M."/>
            <person name="Andrzejewski T.M."/>
            <person name="Davidsen T.M."/>
            <person name="Wayne K.J."/>
            <person name="Tettelin H."/>
            <person name="Glass J.I."/>
            <person name="Rusch D."/>
            <person name="Podicherti R."/>
            <person name="Tsui H.-C.T."/>
            <person name="Winkler M.E."/>
        </authorList>
    </citation>
    <scope>NUCLEOTIDE SEQUENCE</scope>
</reference>
<dbReference type="SUPFAM" id="SSF69118">
    <property type="entry name" value="AhpD-like"/>
    <property type="match status" value="1"/>
</dbReference>
<dbReference type="PANTHER" id="PTHR34846">
    <property type="entry name" value="4-CARBOXYMUCONOLACTONE DECARBOXYLASE FAMILY PROTEIN (AFU_ORTHOLOGUE AFUA_6G11590)"/>
    <property type="match status" value="1"/>
</dbReference>
<evidence type="ECO:0000313" key="2">
    <source>
        <dbReference type="EMBL" id="SVD68612.1"/>
    </source>
</evidence>
<accession>A0A382XC23</accession>
<dbReference type="Gene3D" id="1.20.1290.10">
    <property type="entry name" value="AhpD-like"/>
    <property type="match status" value="1"/>
</dbReference>
<dbReference type="EMBL" id="UINC01166578">
    <property type="protein sequence ID" value="SVD68612.1"/>
    <property type="molecule type" value="Genomic_DNA"/>
</dbReference>
<dbReference type="Pfam" id="PF02627">
    <property type="entry name" value="CMD"/>
    <property type="match status" value="1"/>
</dbReference>
<dbReference type="InterPro" id="IPR029032">
    <property type="entry name" value="AhpD-like"/>
</dbReference>
<feature type="non-terminal residue" evidence="2">
    <location>
        <position position="1"/>
    </location>
</feature>
<name>A0A382XC23_9ZZZZ</name>
<dbReference type="PANTHER" id="PTHR34846:SF11">
    <property type="entry name" value="4-CARBOXYMUCONOLACTONE DECARBOXYLASE FAMILY PROTEIN (AFU_ORTHOLOGUE AFUA_6G11590)"/>
    <property type="match status" value="1"/>
</dbReference>
<proteinExistence type="predicted"/>